<feature type="transmembrane region" description="Helical" evidence="1">
    <location>
        <begin position="158"/>
        <end position="181"/>
    </location>
</feature>
<proteinExistence type="predicted"/>
<keyword evidence="3" id="KW-1185">Reference proteome</keyword>
<dbReference type="InterPro" id="IPR047928">
    <property type="entry name" value="Perm_prefix_1"/>
</dbReference>
<gene>
    <name evidence="2" type="ORF">Raf01_20260</name>
</gene>
<dbReference type="EMBL" id="BONZ01000017">
    <property type="protein sequence ID" value="GIH13854.1"/>
    <property type="molecule type" value="Genomic_DNA"/>
</dbReference>
<dbReference type="AlphaFoldDB" id="A0A8J3VP71"/>
<sequence>MVSDVDIDGYAAGLAAALRGPRRVRDDLVAEARDSLTDAAEAYLDAGLSSGDAQRRAIDEFGSYQEVVPDYQAELAVAQGRRTAMLIALALPTLYLLAPLMWRHSPWPGTHPMSSEYLRLASSFDYLSLAGGLVAAVVLLGFGWGSRYVRDGVRLTHAVGYGALTFLVIHGLAGGVVYVWSITQWPNAMRWPLLAGGVALWLAFDYAAFCAWRCLATSRAQRAALRLVSRRPVGA</sequence>
<keyword evidence="1" id="KW-0472">Membrane</keyword>
<feature type="transmembrane region" description="Helical" evidence="1">
    <location>
        <begin position="84"/>
        <end position="102"/>
    </location>
</feature>
<organism evidence="2 3">
    <name type="scientific">Rugosimonospora africana</name>
    <dbReference type="NCBI Taxonomy" id="556532"/>
    <lineage>
        <taxon>Bacteria</taxon>
        <taxon>Bacillati</taxon>
        <taxon>Actinomycetota</taxon>
        <taxon>Actinomycetes</taxon>
        <taxon>Micromonosporales</taxon>
        <taxon>Micromonosporaceae</taxon>
        <taxon>Rugosimonospora</taxon>
    </lineage>
</organism>
<name>A0A8J3VP71_9ACTN</name>
<dbReference type="Proteomes" id="UP000642748">
    <property type="component" value="Unassembled WGS sequence"/>
</dbReference>
<protein>
    <submittedName>
        <fullName evidence="2">Uncharacterized protein</fullName>
    </submittedName>
</protein>
<evidence type="ECO:0000313" key="3">
    <source>
        <dbReference type="Proteomes" id="UP000642748"/>
    </source>
</evidence>
<reference evidence="2" key="1">
    <citation type="submission" date="2021-01" db="EMBL/GenBank/DDBJ databases">
        <title>Whole genome shotgun sequence of Rugosimonospora africana NBRC 104875.</title>
        <authorList>
            <person name="Komaki H."/>
            <person name="Tamura T."/>
        </authorList>
    </citation>
    <scope>NUCLEOTIDE SEQUENCE</scope>
    <source>
        <strain evidence="2">NBRC 104875</strain>
    </source>
</reference>
<dbReference type="NCBIfam" id="NF038403">
    <property type="entry name" value="perm_prefix_1"/>
    <property type="match status" value="1"/>
</dbReference>
<evidence type="ECO:0000313" key="2">
    <source>
        <dbReference type="EMBL" id="GIH13854.1"/>
    </source>
</evidence>
<accession>A0A8J3VP71</accession>
<keyword evidence="1" id="KW-0812">Transmembrane</keyword>
<keyword evidence="1" id="KW-1133">Transmembrane helix</keyword>
<evidence type="ECO:0000256" key="1">
    <source>
        <dbReference type="SAM" id="Phobius"/>
    </source>
</evidence>
<feature type="transmembrane region" description="Helical" evidence="1">
    <location>
        <begin position="126"/>
        <end position="146"/>
    </location>
</feature>
<feature type="transmembrane region" description="Helical" evidence="1">
    <location>
        <begin position="193"/>
        <end position="216"/>
    </location>
</feature>
<comment type="caution">
    <text evidence="2">The sequence shown here is derived from an EMBL/GenBank/DDBJ whole genome shotgun (WGS) entry which is preliminary data.</text>
</comment>